<organism evidence="1 2">
    <name type="scientific">Laccaria amethystina LaAM-08-1</name>
    <dbReference type="NCBI Taxonomy" id="1095629"/>
    <lineage>
        <taxon>Eukaryota</taxon>
        <taxon>Fungi</taxon>
        <taxon>Dikarya</taxon>
        <taxon>Basidiomycota</taxon>
        <taxon>Agaricomycotina</taxon>
        <taxon>Agaricomycetes</taxon>
        <taxon>Agaricomycetidae</taxon>
        <taxon>Agaricales</taxon>
        <taxon>Agaricineae</taxon>
        <taxon>Hydnangiaceae</taxon>
        <taxon>Laccaria</taxon>
    </lineage>
</organism>
<reference evidence="1 2" key="1">
    <citation type="submission" date="2014-04" db="EMBL/GenBank/DDBJ databases">
        <authorList>
            <consortium name="DOE Joint Genome Institute"/>
            <person name="Kuo A."/>
            <person name="Kohler A."/>
            <person name="Nagy L.G."/>
            <person name="Floudas D."/>
            <person name="Copeland A."/>
            <person name="Barry K.W."/>
            <person name="Cichocki N."/>
            <person name="Veneault-Fourrey C."/>
            <person name="LaButti K."/>
            <person name="Lindquist E.A."/>
            <person name="Lipzen A."/>
            <person name="Lundell T."/>
            <person name="Morin E."/>
            <person name="Murat C."/>
            <person name="Sun H."/>
            <person name="Tunlid A."/>
            <person name="Henrissat B."/>
            <person name="Grigoriev I.V."/>
            <person name="Hibbett D.S."/>
            <person name="Martin F."/>
            <person name="Nordberg H.P."/>
            <person name="Cantor M.N."/>
            <person name="Hua S.X."/>
        </authorList>
    </citation>
    <scope>NUCLEOTIDE SEQUENCE [LARGE SCALE GENOMIC DNA]</scope>
    <source>
        <strain evidence="1 2">LaAM-08-1</strain>
    </source>
</reference>
<proteinExistence type="predicted"/>
<name>A0A0C9WRS6_9AGAR</name>
<dbReference type="AlphaFoldDB" id="A0A0C9WRS6"/>
<evidence type="ECO:0000313" key="2">
    <source>
        <dbReference type="Proteomes" id="UP000054477"/>
    </source>
</evidence>
<protein>
    <submittedName>
        <fullName evidence="1">Uncharacterized protein</fullName>
    </submittedName>
</protein>
<dbReference type="HOGENOM" id="CLU_1806485_0_0_1"/>
<accession>A0A0C9WRS6</accession>
<dbReference type="EMBL" id="KN839144">
    <property type="protein sequence ID" value="KIJ90613.1"/>
    <property type="molecule type" value="Genomic_DNA"/>
</dbReference>
<reference evidence="2" key="2">
    <citation type="submission" date="2015-01" db="EMBL/GenBank/DDBJ databases">
        <title>Evolutionary Origins and Diversification of the Mycorrhizal Mutualists.</title>
        <authorList>
            <consortium name="DOE Joint Genome Institute"/>
            <consortium name="Mycorrhizal Genomics Consortium"/>
            <person name="Kohler A."/>
            <person name="Kuo A."/>
            <person name="Nagy L.G."/>
            <person name="Floudas D."/>
            <person name="Copeland A."/>
            <person name="Barry K.W."/>
            <person name="Cichocki N."/>
            <person name="Veneault-Fourrey C."/>
            <person name="LaButti K."/>
            <person name="Lindquist E.A."/>
            <person name="Lipzen A."/>
            <person name="Lundell T."/>
            <person name="Morin E."/>
            <person name="Murat C."/>
            <person name="Riley R."/>
            <person name="Ohm R."/>
            <person name="Sun H."/>
            <person name="Tunlid A."/>
            <person name="Henrissat B."/>
            <person name="Grigoriev I.V."/>
            <person name="Hibbett D.S."/>
            <person name="Martin F."/>
        </authorList>
    </citation>
    <scope>NUCLEOTIDE SEQUENCE [LARGE SCALE GENOMIC DNA]</scope>
    <source>
        <strain evidence="2">LaAM-08-1</strain>
    </source>
</reference>
<sequence length="143" mass="15891">MKVRSVLAGCRTLTDYLLGSSHSRFSCAASSPSTPQSPKSEYHMRPTLFRFVSTTLPASPFLAINTQTGRFIIEQATFSQGDNFAFCTCSNTPLLNLQLTRFRRQSYMEAEFDTEDSLPQDLVSAGVLRECSQSKAAEFRAVD</sequence>
<keyword evidence="2" id="KW-1185">Reference proteome</keyword>
<dbReference type="Proteomes" id="UP000054477">
    <property type="component" value="Unassembled WGS sequence"/>
</dbReference>
<evidence type="ECO:0000313" key="1">
    <source>
        <dbReference type="EMBL" id="KIJ90613.1"/>
    </source>
</evidence>
<dbReference type="OrthoDB" id="3112408at2759"/>
<gene>
    <name evidence="1" type="ORF">K443DRAFT_537818</name>
</gene>